<reference evidence="2" key="1">
    <citation type="submission" date="2022-08" db="EMBL/GenBank/DDBJ databases">
        <authorList>
            <person name="Marques A."/>
        </authorList>
    </citation>
    <scope>NUCLEOTIDE SEQUENCE</scope>
    <source>
        <strain evidence="2">RhyPub2mFocal</strain>
        <tissue evidence="2">Leaves</tissue>
    </source>
</reference>
<organism evidence="2 3">
    <name type="scientific">Rhynchospora pubera</name>
    <dbReference type="NCBI Taxonomy" id="906938"/>
    <lineage>
        <taxon>Eukaryota</taxon>
        <taxon>Viridiplantae</taxon>
        <taxon>Streptophyta</taxon>
        <taxon>Embryophyta</taxon>
        <taxon>Tracheophyta</taxon>
        <taxon>Spermatophyta</taxon>
        <taxon>Magnoliopsida</taxon>
        <taxon>Liliopsida</taxon>
        <taxon>Poales</taxon>
        <taxon>Cyperaceae</taxon>
        <taxon>Cyperoideae</taxon>
        <taxon>Rhynchosporeae</taxon>
        <taxon>Rhynchospora</taxon>
    </lineage>
</organism>
<dbReference type="AlphaFoldDB" id="A0AAV8F897"/>
<evidence type="ECO:0000259" key="1">
    <source>
        <dbReference type="Pfam" id="PF03478"/>
    </source>
</evidence>
<evidence type="ECO:0000313" key="2">
    <source>
        <dbReference type="EMBL" id="KAJ4787167.1"/>
    </source>
</evidence>
<proteinExistence type="predicted"/>
<keyword evidence="3" id="KW-1185">Reference proteome</keyword>
<dbReference type="EMBL" id="JAMFTS010000002">
    <property type="protein sequence ID" value="KAJ4787167.1"/>
    <property type="molecule type" value="Genomic_DNA"/>
</dbReference>
<dbReference type="Proteomes" id="UP001140206">
    <property type="component" value="Chromosome 2"/>
</dbReference>
<comment type="caution">
    <text evidence="2">The sequence shown here is derived from an EMBL/GenBank/DDBJ whole genome shotgun (WGS) entry which is preliminary data.</text>
</comment>
<gene>
    <name evidence="2" type="ORF">LUZ62_038413</name>
</gene>
<name>A0AAV8F897_9POAL</name>
<dbReference type="PANTHER" id="PTHR33110:SF71">
    <property type="entry name" value="F-BOX_KELCH-REPEAT PROTEIN"/>
    <property type="match status" value="1"/>
</dbReference>
<dbReference type="InterPro" id="IPR005174">
    <property type="entry name" value="KIB1-4_b-propeller"/>
</dbReference>
<dbReference type="PANTHER" id="PTHR33110">
    <property type="entry name" value="F-BOX/KELCH-REPEAT PROTEIN-RELATED"/>
    <property type="match status" value="1"/>
</dbReference>
<feature type="domain" description="KIB1-4 beta-propeller" evidence="1">
    <location>
        <begin position="74"/>
        <end position="310"/>
    </location>
</feature>
<protein>
    <submittedName>
        <fullName evidence="2">F-box domain-containing protein</fullName>
    </submittedName>
</protein>
<accession>A0AAV8F897</accession>
<dbReference type="Pfam" id="PF03478">
    <property type="entry name" value="Beta-prop_KIB1-4"/>
    <property type="match status" value="1"/>
</dbReference>
<sequence>MVAKEALERDWSSLLPDVLVARNLNEICDFVHFRAVCKVWRSSTPVTELPPQFPWIIEEHINPYYESDSEIIRFYSMHFDKIYTIHSSKLLGKSKALHRQSDGYVLAKCFPNPCFLSLLNLLNNHEMPLPAYNFGGWTEWIQPWKNQMGVHAVCDGSGGCLRPILISCYSGQDNWCTLKLGSDYEHCKLFFLNGMIFSIETHTGVTKVEDITTGTLAYVIPPIEGYLKYRAGYIVNASGHILRVIQQNDQFSNPYEQFNVYRLKINKSGSGCWVKVKNVGDQALFIDIYECMVLRANDFAGIKRNCIYFLTCINQAQGAPFSRVARIDIETDVREHFPCPLRAERWFVPSLKRHSAE</sequence>
<evidence type="ECO:0000313" key="3">
    <source>
        <dbReference type="Proteomes" id="UP001140206"/>
    </source>
</evidence>